<proteinExistence type="predicted"/>
<gene>
    <name evidence="1" type="ORF">VNO80_14897</name>
</gene>
<reference evidence="1 2" key="1">
    <citation type="submission" date="2024-01" db="EMBL/GenBank/DDBJ databases">
        <title>The genomes of 5 underutilized Papilionoideae crops provide insights into root nodulation and disease resistanc.</title>
        <authorList>
            <person name="Jiang F."/>
        </authorList>
    </citation>
    <scope>NUCLEOTIDE SEQUENCE [LARGE SCALE GENOMIC DNA]</scope>
    <source>
        <strain evidence="1">JINMINGXINNONG_FW02</strain>
        <tissue evidence="1">Leaves</tissue>
    </source>
</reference>
<dbReference type="AlphaFoldDB" id="A0AAN9R1B4"/>
<accession>A0AAN9R1B4</accession>
<dbReference type="Proteomes" id="UP001374584">
    <property type="component" value="Unassembled WGS sequence"/>
</dbReference>
<dbReference type="EMBL" id="JAYMYR010000006">
    <property type="protein sequence ID" value="KAK7355637.1"/>
    <property type="molecule type" value="Genomic_DNA"/>
</dbReference>
<keyword evidence="2" id="KW-1185">Reference proteome</keyword>
<evidence type="ECO:0000313" key="1">
    <source>
        <dbReference type="EMBL" id="KAK7355637.1"/>
    </source>
</evidence>
<organism evidence="1 2">
    <name type="scientific">Phaseolus coccineus</name>
    <name type="common">Scarlet runner bean</name>
    <name type="synonym">Phaseolus multiflorus</name>
    <dbReference type="NCBI Taxonomy" id="3886"/>
    <lineage>
        <taxon>Eukaryota</taxon>
        <taxon>Viridiplantae</taxon>
        <taxon>Streptophyta</taxon>
        <taxon>Embryophyta</taxon>
        <taxon>Tracheophyta</taxon>
        <taxon>Spermatophyta</taxon>
        <taxon>Magnoliopsida</taxon>
        <taxon>eudicotyledons</taxon>
        <taxon>Gunneridae</taxon>
        <taxon>Pentapetalae</taxon>
        <taxon>rosids</taxon>
        <taxon>fabids</taxon>
        <taxon>Fabales</taxon>
        <taxon>Fabaceae</taxon>
        <taxon>Papilionoideae</taxon>
        <taxon>50 kb inversion clade</taxon>
        <taxon>NPAAA clade</taxon>
        <taxon>indigoferoid/millettioid clade</taxon>
        <taxon>Phaseoleae</taxon>
        <taxon>Phaseolus</taxon>
    </lineage>
</organism>
<protein>
    <submittedName>
        <fullName evidence="1">Uncharacterized protein</fullName>
    </submittedName>
</protein>
<comment type="caution">
    <text evidence="1">The sequence shown here is derived from an EMBL/GenBank/DDBJ whole genome shotgun (WGS) entry which is preliminary data.</text>
</comment>
<sequence length="101" mass="11572">MGEKKTCFYLWLSLSPLVEWISHLKNSVPKLSFHKKNLEEVLEMRGAWDWSDDVSCKNVNTLQPVSYVLSAIFSSVLGYVHSSQSSVLHHTILRLFFGNSE</sequence>
<name>A0AAN9R1B4_PHACN</name>
<evidence type="ECO:0000313" key="2">
    <source>
        <dbReference type="Proteomes" id="UP001374584"/>
    </source>
</evidence>